<feature type="transmembrane region" description="Helical" evidence="1">
    <location>
        <begin position="151"/>
        <end position="166"/>
    </location>
</feature>
<evidence type="ECO:0000313" key="2">
    <source>
        <dbReference type="EMBL" id="AFZ36567.1"/>
    </source>
</evidence>
<keyword evidence="1" id="KW-0472">Membrane</keyword>
<dbReference type="AlphaFoldDB" id="K9XY55"/>
<organism evidence="2 3">
    <name type="scientific">Stanieria cyanosphaera (strain ATCC 29371 / PCC 7437)</name>
    <dbReference type="NCBI Taxonomy" id="111780"/>
    <lineage>
        <taxon>Bacteria</taxon>
        <taxon>Bacillati</taxon>
        <taxon>Cyanobacteriota</taxon>
        <taxon>Cyanophyceae</taxon>
        <taxon>Pleurocapsales</taxon>
        <taxon>Dermocarpellaceae</taxon>
        <taxon>Stanieria</taxon>
    </lineage>
</organism>
<feature type="transmembrane region" description="Helical" evidence="1">
    <location>
        <begin position="268"/>
        <end position="289"/>
    </location>
</feature>
<protein>
    <recommendedName>
        <fullName evidence="4">Patatin</fullName>
    </recommendedName>
</protein>
<evidence type="ECO:0000256" key="1">
    <source>
        <dbReference type="SAM" id="Phobius"/>
    </source>
</evidence>
<dbReference type="KEGG" id="scs:Sta7437_3053"/>
<feature type="transmembrane region" description="Helical" evidence="1">
    <location>
        <begin position="125"/>
        <end position="145"/>
    </location>
</feature>
<sequence length="766" mass="87247">MQSNEKSLRIGSFVSGIVLLFILYGFIKLLISQDPGVVLFRQYIALLRMPIIAGLIFFLFPIISKSSNLFQNLFVMRGTRQLLSVLFFSTVTAFMITSSFEFIVENAPYRFGIESISQINLESLSILKKIIDLVISLVLLLPKWLRSNSEIILLAPTWLITIWLSAREPDFRDRKYQLNYIFAVLVGLVLSLLLGILLNTEINIKYLTDLDTIGAKPGYTSEFLLLIISGFIVYVVVFFLFNPQNLRNRFNPKNNDNTNNLLLNKASALFYVLLLIWLFTGVFSLATFLVDKWHLPVVLIVILFSGAMYLIWYVDNFFRLDTVEPDRVLDRIDDFTKIINNRLKIQDKWIQQDEQKNKRTLVVIATSGGGIQASGWTAQVLCGLQEELGVSFTQSIGLISSISGGSVGTMFFLDRFNDTHHCPTPTTNGQLGQFENQTLNTIFNNATTDWLDAIGWGLAYPDMIRGFFGISLGKYSDRGYALEWDWQRDLTQPQATLASWREKVLAGKIPIPVFNATLVEDGRRFLISPTKLIDGTLEDLIHSQNSNPNPQDPKALDFHTLYRGYDLDVTTAARLSATFPYVSPVARNDSKDGLTHNYHVADGGFFDNAGLFTAIEWLDTHLDSLDVERVLLIQINAIPGEKLKAKQKGGLGWWMQSIGPLKTLYSIRDSTQIARNSREIELIKDKWLSNLANRRTVDFRTCYIGFPEGYNPPLSWRLTGKQIGDLKEAWSHITQKESFRELKQLWRESGKDRHGRKNWNFPETFT</sequence>
<dbReference type="EMBL" id="CP003653">
    <property type="protein sequence ID" value="AFZ36567.1"/>
    <property type="molecule type" value="Genomic_DNA"/>
</dbReference>
<keyword evidence="1" id="KW-0812">Transmembrane</keyword>
<dbReference type="Gene3D" id="3.40.1090.10">
    <property type="entry name" value="Cytosolic phospholipase A2 catalytic domain"/>
    <property type="match status" value="1"/>
</dbReference>
<feature type="transmembrane region" description="Helical" evidence="1">
    <location>
        <begin position="43"/>
        <end position="63"/>
    </location>
</feature>
<gene>
    <name evidence="2" type="ordered locus">Sta7437_3053</name>
</gene>
<dbReference type="Proteomes" id="UP000010473">
    <property type="component" value="Chromosome"/>
</dbReference>
<dbReference type="HOGENOM" id="CLU_016128_0_0_3"/>
<keyword evidence="3" id="KW-1185">Reference proteome</keyword>
<dbReference type="PATRIC" id="fig|111780.3.peg.3171"/>
<name>K9XY55_STAC7</name>
<feature type="transmembrane region" description="Helical" evidence="1">
    <location>
        <begin position="218"/>
        <end position="241"/>
    </location>
</feature>
<reference evidence="3" key="1">
    <citation type="journal article" date="2013" name="Proc. Natl. Acad. Sci. U.S.A.">
        <title>Improving the coverage of the cyanobacterial phylum using diversity-driven genome sequencing.</title>
        <authorList>
            <person name="Shih P.M."/>
            <person name="Wu D."/>
            <person name="Latifi A."/>
            <person name="Axen S.D."/>
            <person name="Fewer D.P."/>
            <person name="Talla E."/>
            <person name="Calteau A."/>
            <person name="Cai F."/>
            <person name="Tandeau de Marsac N."/>
            <person name="Rippka R."/>
            <person name="Herdman M."/>
            <person name="Sivonen K."/>
            <person name="Coursin T."/>
            <person name="Laurent T."/>
            <person name="Goodwin L."/>
            <person name="Nolan M."/>
            <person name="Davenport K.W."/>
            <person name="Han C.S."/>
            <person name="Rubin E.M."/>
            <person name="Eisen J.A."/>
            <person name="Woyke T."/>
            <person name="Gugger M."/>
            <person name="Kerfeld C.A."/>
        </authorList>
    </citation>
    <scope>NUCLEOTIDE SEQUENCE [LARGE SCALE GENOMIC DNA]</scope>
    <source>
        <strain evidence="3">ATCC 29371 / PCC 7437</strain>
    </source>
</reference>
<accession>K9XY55</accession>
<feature type="transmembrane region" description="Helical" evidence="1">
    <location>
        <begin position="295"/>
        <end position="314"/>
    </location>
</feature>
<evidence type="ECO:0000313" key="3">
    <source>
        <dbReference type="Proteomes" id="UP000010473"/>
    </source>
</evidence>
<feature type="transmembrane region" description="Helical" evidence="1">
    <location>
        <begin position="178"/>
        <end position="198"/>
    </location>
</feature>
<proteinExistence type="predicted"/>
<evidence type="ECO:0008006" key="4">
    <source>
        <dbReference type="Google" id="ProtNLM"/>
    </source>
</evidence>
<feature type="transmembrane region" description="Helical" evidence="1">
    <location>
        <begin position="83"/>
        <end position="104"/>
    </location>
</feature>
<dbReference type="STRING" id="111780.Sta7437_3053"/>
<feature type="transmembrane region" description="Helical" evidence="1">
    <location>
        <begin position="12"/>
        <end position="31"/>
    </location>
</feature>
<dbReference type="eggNOG" id="COG1752">
    <property type="taxonomic scope" value="Bacteria"/>
</dbReference>
<dbReference type="InterPro" id="IPR016035">
    <property type="entry name" value="Acyl_Trfase/lysoPLipase"/>
</dbReference>
<keyword evidence="1" id="KW-1133">Transmembrane helix</keyword>
<dbReference type="SUPFAM" id="SSF52151">
    <property type="entry name" value="FabD/lysophospholipase-like"/>
    <property type="match status" value="1"/>
</dbReference>